<dbReference type="AlphaFoldDB" id="A0A1F4T5J5"/>
<dbReference type="InterPro" id="IPR010998">
    <property type="entry name" value="Integrase_recombinase_N"/>
</dbReference>
<evidence type="ECO:0000256" key="3">
    <source>
        <dbReference type="ARBA" id="ARBA00023172"/>
    </source>
</evidence>
<dbReference type="PANTHER" id="PTHR30349">
    <property type="entry name" value="PHAGE INTEGRASE-RELATED"/>
    <property type="match status" value="1"/>
</dbReference>
<comment type="caution">
    <text evidence="5">The sequence shown here is derived from an EMBL/GenBank/DDBJ whole genome shotgun (WGS) entry which is preliminary data.</text>
</comment>
<keyword evidence="2" id="KW-0238">DNA-binding</keyword>
<name>A0A1F4T5J5_UNCSA</name>
<protein>
    <recommendedName>
        <fullName evidence="4">Tyr recombinase domain-containing protein</fullName>
    </recommendedName>
</protein>
<dbReference type="PANTHER" id="PTHR30349:SF41">
    <property type="entry name" value="INTEGRASE_RECOMBINASE PROTEIN MJ0367-RELATED"/>
    <property type="match status" value="1"/>
</dbReference>
<dbReference type="InterPro" id="IPR002104">
    <property type="entry name" value="Integrase_catalytic"/>
</dbReference>
<dbReference type="CDD" id="cd00397">
    <property type="entry name" value="DNA_BRE_C"/>
    <property type="match status" value="1"/>
</dbReference>
<dbReference type="InterPro" id="IPR050090">
    <property type="entry name" value="Tyrosine_recombinase_XerCD"/>
</dbReference>
<dbReference type="GO" id="GO:0015074">
    <property type="term" value="P:DNA integration"/>
    <property type="evidence" value="ECO:0007669"/>
    <property type="project" value="InterPro"/>
</dbReference>
<dbReference type="GO" id="GO:0006310">
    <property type="term" value="P:DNA recombination"/>
    <property type="evidence" value="ECO:0007669"/>
    <property type="project" value="UniProtKB-KW"/>
</dbReference>
<organism evidence="5 6">
    <name type="scientific">candidate division WOR-1 bacterium RIFOXYC12_FULL_54_18</name>
    <dbReference type="NCBI Taxonomy" id="1802584"/>
    <lineage>
        <taxon>Bacteria</taxon>
        <taxon>Bacillati</taxon>
        <taxon>Saganbacteria</taxon>
    </lineage>
</organism>
<evidence type="ECO:0000313" key="6">
    <source>
        <dbReference type="Proteomes" id="UP000178602"/>
    </source>
</evidence>
<gene>
    <name evidence="5" type="ORF">A3K49_03420</name>
</gene>
<comment type="similarity">
    <text evidence="1">Belongs to the 'phage' integrase family.</text>
</comment>
<sequence length="302" mass="35226">MILANLKNEYLRENTLIKRLSSRTISFQKRILNKYLPLALHSEKVSAAIIKQIIGSIKKKAYSPATIRSRYAILMAFLNYCYQNKHISVDPYLIVKKVKKYRAHKIPLKRDELNRLLVAKVSYRYRRDFQYYRNKTILGLLIYAGLRASEIIDLRREDISIENKYLKVPASKRSHGRLLPLNEQIVLWMTEYLKARKKLRSPYFFLGLFDKTKLDRMTVTEIVKKHGRAAGIKRTVYAHLIRHSFASQMLKGGVKLENLQTIMGHRNIEMTAMYAKPDGEMINKALLSNPLIKILGGKKRCE</sequence>
<dbReference type="Pfam" id="PF00589">
    <property type="entry name" value="Phage_integrase"/>
    <property type="match status" value="1"/>
</dbReference>
<keyword evidence="3" id="KW-0233">DNA recombination</keyword>
<evidence type="ECO:0000313" key="5">
    <source>
        <dbReference type="EMBL" id="OGC28032.1"/>
    </source>
</evidence>
<dbReference type="InterPro" id="IPR013762">
    <property type="entry name" value="Integrase-like_cat_sf"/>
</dbReference>
<dbReference type="Gene3D" id="1.10.443.10">
    <property type="entry name" value="Intergrase catalytic core"/>
    <property type="match status" value="1"/>
</dbReference>
<dbReference type="PROSITE" id="PS51898">
    <property type="entry name" value="TYR_RECOMBINASE"/>
    <property type="match status" value="1"/>
</dbReference>
<proteinExistence type="inferred from homology"/>
<evidence type="ECO:0000259" key="4">
    <source>
        <dbReference type="PROSITE" id="PS51898"/>
    </source>
</evidence>
<dbReference type="GO" id="GO:0003677">
    <property type="term" value="F:DNA binding"/>
    <property type="evidence" value="ECO:0007669"/>
    <property type="project" value="UniProtKB-KW"/>
</dbReference>
<feature type="domain" description="Tyr recombinase" evidence="4">
    <location>
        <begin position="103"/>
        <end position="287"/>
    </location>
</feature>
<dbReference type="Gene3D" id="1.10.150.130">
    <property type="match status" value="1"/>
</dbReference>
<reference evidence="5 6" key="1">
    <citation type="journal article" date="2016" name="Nat. Commun.">
        <title>Thousands of microbial genomes shed light on interconnected biogeochemical processes in an aquifer system.</title>
        <authorList>
            <person name="Anantharaman K."/>
            <person name="Brown C.T."/>
            <person name="Hug L.A."/>
            <person name="Sharon I."/>
            <person name="Castelle C.J."/>
            <person name="Probst A.J."/>
            <person name="Thomas B.C."/>
            <person name="Singh A."/>
            <person name="Wilkins M.J."/>
            <person name="Karaoz U."/>
            <person name="Brodie E.L."/>
            <person name="Williams K.H."/>
            <person name="Hubbard S.S."/>
            <person name="Banfield J.F."/>
        </authorList>
    </citation>
    <scope>NUCLEOTIDE SEQUENCE [LARGE SCALE GENOMIC DNA]</scope>
</reference>
<dbReference type="InterPro" id="IPR011010">
    <property type="entry name" value="DNA_brk_join_enz"/>
</dbReference>
<accession>A0A1F4T5J5</accession>
<evidence type="ECO:0000256" key="1">
    <source>
        <dbReference type="ARBA" id="ARBA00008857"/>
    </source>
</evidence>
<evidence type="ECO:0000256" key="2">
    <source>
        <dbReference type="ARBA" id="ARBA00023125"/>
    </source>
</evidence>
<dbReference type="SUPFAM" id="SSF56349">
    <property type="entry name" value="DNA breaking-rejoining enzymes"/>
    <property type="match status" value="1"/>
</dbReference>
<dbReference type="Proteomes" id="UP000178602">
    <property type="component" value="Unassembled WGS sequence"/>
</dbReference>
<dbReference type="EMBL" id="MEUG01000001">
    <property type="protein sequence ID" value="OGC28032.1"/>
    <property type="molecule type" value="Genomic_DNA"/>
</dbReference>